<dbReference type="NCBIfam" id="TIGR00338">
    <property type="entry name" value="serB"/>
    <property type="match status" value="1"/>
</dbReference>
<accession>A0ABW5V051</accession>
<dbReference type="Proteomes" id="UP001597492">
    <property type="component" value="Unassembled WGS sequence"/>
</dbReference>
<evidence type="ECO:0000313" key="14">
    <source>
        <dbReference type="Proteomes" id="UP001597492"/>
    </source>
</evidence>
<proteinExistence type="inferred from homology"/>
<evidence type="ECO:0000256" key="6">
    <source>
        <dbReference type="ARBA" id="ARBA00022723"/>
    </source>
</evidence>
<comment type="pathway">
    <text evidence="2">Amino-acid biosynthesis; L-serine biosynthesis; L-serine from 3-phospho-D-glycerate: step 3/3.</text>
</comment>
<evidence type="ECO:0000256" key="3">
    <source>
        <dbReference type="ARBA" id="ARBA00009184"/>
    </source>
</evidence>
<keyword evidence="8" id="KW-0460">Magnesium</keyword>
<dbReference type="InterPro" id="IPR004469">
    <property type="entry name" value="PSP"/>
</dbReference>
<comment type="similarity">
    <text evidence="3">Belongs to the HAD-like hydrolase superfamily. SerB family.</text>
</comment>
<comment type="catalytic activity">
    <reaction evidence="12">
        <text>O-phospho-D-serine + H2O = D-serine + phosphate</text>
        <dbReference type="Rhea" id="RHEA:24873"/>
        <dbReference type="ChEBI" id="CHEBI:15377"/>
        <dbReference type="ChEBI" id="CHEBI:35247"/>
        <dbReference type="ChEBI" id="CHEBI:43474"/>
        <dbReference type="ChEBI" id="CHEBI:58680"/>
        <dbReference type="EC" id="3.1.3.3"/>
    </reaction>
</comment>
<dbReference type="SFLD" id="SFLDF00029">
    <property type="entry name" value="phosphoserine_phosphatase"/>
    <property type="match status" value="1"/>
</dbReference>
<dbReference type="Gene3D" id="3.40.50.1000">
    <property type="entry name" value="HAD superfamily/HAD-like"/>
    <property type="match status" value="1"/>
</dbReference>
<protein>
    <recommendedName>
        <fullName evidence="4">phosphoserine phosphatase</fullName>
        <ecNumber evidence="4">3.1.3.3</ecNumber>
    </recommendedName>
    <alternativeName>
        <fullName evidence="10">O-phosphoserine phosphohydrolase</fullName>
    </alternativeName>
</protein>
<dbReference type="SFLD" id="SFLDG01136">
    <property type="entry name" value="C1.6:_Phosphoserine_Phosphatas"/>
    <property type="match status" value="1"/>
</dbReference>
<keyword evidence="5" id="KW-0028">Amino-acid biosynthesis</keyword>
<dbReference type="PANTHER" id="PTHR43344">
    <property type="entry name" value="PHOSPHOSERINE PHOSPHATASE"/>
    <property type="match status" value="1"/>
</dbReference>
<sequence length="232" mass="24794">MSISDLELTPVHGSGRVTAGARFLVVFDVDSTLIEDEVIELIAEFADVRDEVAEVTERAMRGELDFDGSLRERVALLRGISLDQIARVGERIRVTRGVPETIAAIHAAGGRVGAVSGGFHEVLDPLAETLGLDLWRANRFEVTADGELTGDVSGTIIGRDVKRHTVRSWAQSLDVPAERVITVGDGANDLGMMSIAGLSVAFDAKPIVRQEAAISLPSRDMTQLLAALGLRG</sequence>
<organism evidence="13 14">
    <name type="scientific">Gulosibacter faecalis</name>
    <dbReference type="NCBI Taxonomy" id="272240"/>
    <lineage>
        <taxon>Bacteria</taxon>
        <taxon>Bacillati</taxon>
        <taxon>Actinomycetota</taxon>
        <taxon>Actinomycetes</taxon>
        <taxon>Micrococcales</taxon>
        <taxon>Microbacteriaceae</taxon>
        <taxon>Gulosibacter</taxon>
    </lineage>
</organism>
<dbReference type="InterPro" id="IPR050582">
    <property type="entry name" value="HAD-like_SerB"/>
</dbReference>
<keyword evidence="6" id="KW-0479">Metal-binding</keyword>
<evidence type="ECO:0000256" key="7">
    <source>
        <dbReference type="ARBA" id="ARBA00022801"/>
    </source>
</evidence>
<evidence type="ECO:0000256" key="1">
    <source>
        <dbReference type="ARBA" id="ARBA00001946"/>
    </source>
</evidence>
<evidence type="ECO:0000256" key="10">
    <source>
        <dbReference type="ARBA" id="ARBA00031693"/>
    </source>
</evidence>
<dbReference type="SFLD" id="SFLDS00003">
    <property type="entry name" value="Haloacid_Dehalogenase"/>
    <property type="match status" value="1"/>
</dbReference>
<dbReference type="NCBIfam" id="TIGR01488">
    <property type="entry name" value="HAD-SF-IB"/>
    <property type="match status" value="1"/>
</dbReference>
<keyword evidence="7 13" id="KW-0378">Hydrolase</keyword>
<reference evidence="14" key="1">
    <citation type="journal article" date="2019" name="Int. J. Syst. Evol. Microbiol.">
        <title>The Global Catalogue of Microorganisms (GCM) 10K type strain sequencing project: providing services to taxonomists for standard genome sequencing and annotation.</title>
        <authorList>
            <consortium name="The Broad Institute Genomics Platform"/>
            <consortium name="The Broad Institute Genome Sequencing Center for Infectious Disease"/>
            <person name="Wu L."/>
            <person name="Ma J."/>
        </authorList>
    </citation>
    <scope>NUCLEOTIDE SEQUENCE [LARGE SCALE GENOMIC DNA]</scope>
    <source>
        <strain evidence="14">TISTR 1514</strain>
    </source>
</reference>
<comment type="cofactor">
    <cofactor evidence="1">
        <name>Mg(2+)</name>
        <dbReference type="ChEBI" id="CHEBI:18420"/>
    </cofactor>
</comment>
<keyword evidence="14" id="KW-1185">Reference proteome</keyword>
<evidence type="ECO:0000256" key="4">
    <source>
        <dbReference type="ARBA" id="ARBA00012640"/>
    </source>
</evidence>
<dbReference type="PANTHER" id="PTHR43344:SF2">
    <property type="entry name" value="PHOSPHOSERINE PHOSPHATASE"/>
    <property type="match status" value="1"/>
</dbReference>
<dbReference type="InterPro" id="IPR036412">
    <property type="entry name" value="HAD-like_sf"/>
</dbReference>
<dbReference type="EMBL" id="JBHUNE010000008">
    <property type="protein sequence ID" value="MFD2758840.1"/>
    <property type="molecule type" value="Genomic_DNA"/>
</dbReference>
<name>A0ABW5V051_9MICO</name>
<evidence type="ECO:0000256" key="11">
    <source>
        <dbReference type="ARBA" id="ARBA00048138"/>
    </source>
</evidence>
<dbReference type="SUPFAM" id="SSF56784">
    <property type="entry name" value="HAD-like"/>
    <property type="match status" value="1"/>
</dbReference>
<dbReference type="Pfam" id="PF00702">
    <property type="entry name" value="Hydrolase"/>
    <property type="match status" value="1"/>
</dbReference>
<dbReference type="EC" id="3.1.3.3" evidence="4"/>
<dbReference type="SFLD" id="SFLDG01137">
    <property type="entry name" value="C1.6.1:_Phosphoserine_Phosphat"/>
    <property type="match status" value="1"/>
</dbReference>
<evidence type="ECO:0000256" key="9">
    <source>
        <dbReference type="ARBA" id="ARBA00023299"/>
    </source>
</evidence>
<dbReference type="InterPro" id="IPR023214">
    <property type="entry name" value="HAD_sf"/>
</dbReference>
<comment type="caution">
    <text evidence="13">The sequence shown here is derived from an EMBL/GenBank/DDBJ whole genome shotgun (WGS) entry which is preliminary data.</text>
</comment>
<evidence type="ECO:0000256" key="5">
    <source>
        <dbReference type="ARBA" id="ARBA00022605"/>
    </source>
</evidence>
<dbReference type="GO" id="GO:0016787">
    <property type="term" value="F:hydrolase activity"/>
    <property type="evidence" value="ECO:0007669"/>
    <property type="project" value="UniProtKB-KW"/>
</dbReference>
<evidence type="ECO:0000313" key="13">
    <source>
        <dbReference type="EMBL" id="MFD2758840.1"/>
    </source>
</evidence>
<evidence type="ECO:0000256" key="2">
    <source>
        <dbReference type="ARBA" id="ARBA00005135"/>
    </source>
</evidence>
<evidence type="ECO:0000256" key="8">
    <source>
        <dbReference type="ARBA" id="ARBA00022842"/>
    </source>
</evidence>
<keyword evidence="9" id="KW-0718">Serine biosynthesis</keyword>
<gene>
    <name evidence="13" type="primary">serB</name>
    <name evidence="13" type="ORF">ACFSW7_10675</name>
</gene>
<comment type="catalytic activity">
    <reaction evidence="11">
        <text>O-phospho-L-serine + H2O = L-serine + phosphate</text>
        <dbReference type="Rhea" id="RHEA:21208"/>
        <dbReference type="ChEBI" id="CHEBI:15377"/>
        <dbReference type="ChEBI" id="CHEBI:33384"/>
        <dbReference type="ChEBI" id="CHEBI:43474"/>
        <dbReference type="ChEBI" id="CHEBI:57524"/>
        <dbReference type="EC" id="3.1.3.3"/>
    </reaction>
</comment>
<dbReference type="RefSeq" id="WP_187325716.1">
    <property type="nucleotide sequence ID" value="NZ_JBHUNE010000008.1"/>
</dbReference>
<evidence type="ECO:0000256" key="12">
    <source>
        <dbReference type="ARBA" id="ARBA00048523"/>
    </source>
</evidence>